<feature type="region of interest" description="Disordered" evidence="1">
    <location>
        <begin position="162"/>
        <end position="182"/>
    </location>
</feature>
<keyword evidence="2" id="KW-0472">Membrane</keyword>
<keyword evidence="2" id="KW-0812">Transmembrane</keyword>
<evidence type="ECO:0000256" key="2">
    <source>
        <dbReference type="SAM" id="Phobius"/>
    </source>
</evidence>
<dbReference type="Proteomes" id="UP000077248">
    <property type="component" value="Unassembled WGS sequence"/>
</dbReference>
<keyword evidence="2" id="KW-1133">Transmembrane helix</keyword>
<dbReference type="RefSeq" id="XP_018386574.1">
    <property type="nucleotide sequence ID" value="XM_018533437.1"/>
</dbReference>
<dbReference type="GeneID" id="29119031"/>
<organism evidence="3 4">
    <name type="scientific">Alternaria alternata</name>
    <name type="common">Alternaria rot fungus</name>
    <name type="synonym">Torula alternata</name>
    <dbReference type="NCBI Taxonomy" id="5599"/>
    <lineage>
        <taxon>Eukaryota</taxon>
        <taxon>Fungi</taxon>
        <taxon>Dikarya</taxon>
        <taxon>Ascomycota</taxon>
        <taxon>Pezizomycotina</taxon>
        <taxon>Dothideomycetes</taxon>
        <taxon>Pleosporomycetidae</taxon>
        <taxon>Pleosporales</taxon>
        <taxon>Pleosporineae</taxon>
        <taxon>Pleosporaceae</taxon>
        <taxon>Alternaria</taxon>
        <taxon>Alternaria sect. Alternaria</taxon>
        <taxon>Alternaria alternata complex</taxon>
    </lineage>
</organism>
<keyword evidence="4" id="KW-1185">Reference proteome</keyword>
<sequence length="235" mass="25482">MPALPPAPQKESWIKSQTSHGPDLGSRRRPASILDPLPSLVDRRAHTSPIVAAAAVEETGPVSPTLQRPSNEVIGGAFVGAFLGFLILLLLIKCCRGRGPKDGEKNSTISSSTSTGRTPGNGPLPPPPIYDPPGRRKTTTGQRETEKFVAAIRGEPALVVKRKPRPHRPGRHGVEDLESFSSHSDRQEKGRVCSHLCIYYFSLTKSNHSLLVVVKVSKSIGWIFLIISDYLDSAK</sequence>
<dbReference type="AlphaFoldDB" id="A0A177DMX7"/>
<dbReference type="KEGG" id="aalt:CC77DRAFT_853746"/>
<feature type="region of interest" description="Disordered" evidence="1">
    <location>
        <begin position="100"/>
        <end position="143"/>
    </location>
</feature>
<reference evidence="3 4" key="1">
    <citation type="submission" date="2016-05" db="EMBL/GenBank/DDBJ databases">
        <title>Comparative analysis of secretome profiles of manganese(II)-oxidizing ascomycete fungi.</title>
        <authorList>
            <consortium name="DOE Joint Genome Institute"/>
            <person name="Zeiner C.A."/>
            <person name="Purvine S.O."/>
            <person name="Zink E.M."/>
            <person name="Wu S."/>
            <person name="Pasa-Tolic L."/>
            <person name="Chaput D.L."/>
            <person name="Haridas S."/>
            <person name="Grigoriev I.V."/>
            <person name="Santelli C.M."/>
            <person name="Hansel C.M."/>
        </authorList>
    </citation>
    <scope>NUCLEOTIDE SEQUENCE [LARGE SCALE GENOMIC DNA]</scope>
    <source>
        <strain evidence="3 4">SRC1lrK2f</strain>
    </source>
</reference>
<dbReference type="VEuPathDB" id="FungiDB:CC77DRAFT_853746"/>
<feature type="compositionally biased region" description="Pro residues" evidence="1">
    <location>
        <begin position="122"/>
        <end position="131"/>
    </location>
</feature>
<feature type="compositionally biased region" description="Basic residues" evidence="1">
    <location>
        <begin position="162"/>
        <end position="171"/>
    </location>
</feature>
<gene>
    <name evidence="3" type="ORF">CC77DRAFT_853746</name>
</gene>
<evidence type="ECO:0000313" key="3">
    <source>
        <dbReference type="EMBL" id="OAG21153.1"/>
    </source>
</evidence>
<feature type="compositionally biased region" description="Low complexity" evidence="1">
    <location>
        <begin position="107"/>
        <end position="121"/>
    </location>
</feature>
<evidence type="ECO:0000256" key="1">
    <source>
        <dbReference type="SAM" id="MobiDB-lite"/>
    </source>
</evidence>
<name>A0A177DMX7_ALTAL</name>
<feature type="transmembrane region" description="Helical" evidence="2">
    <location>
        <begin position="73"/>
        <end position="92"/>
    </location>
</feature>
<protein>
    <submittedName>
        <fullName evidence="3">Uncharacterized protein</fullName>
    </submittedName>
</protein>
<feature type="region of interest" description="Disordered" evidence="1">
    <location>
        <begin position="1"/>
        <end position="35"/>
    </location>
</feature>
<evidence type="ECO:0000313" key="4">
    <source>
        <dbReference type="Proteomes" id="UP000077248"/>
    </source>
</evidence>
<accession>A0A177DMX7</accession>
<dbReference type="EMBL" id="KV441477">
    <property type="protein sequence ID" value="OAG21153.1"/>
    <property type="molecule type" value="Genomic_DNA"/>
</dbReference>
<proteinExistence type="predicted"/>